<feature type="non-terminal residue" evidence="2">
    <location>
        <position position="70"/>
    </location>
</feature>
<dbReference type="EMBL" id="BARW01007864">
    <property type="protein sequence ID" value="GAI77275.1"/>
    <property type="molecule type" value="Genomic_DNA"/>
</dbReference>
<protein>
    <submittedName>
        <fullName evidence="2">Uncharacterized protein</fullName>
    </submittedName>
</protein>
<sequence length="70" mass="7500">MVYRCAPGYGQEEAFMPKGQVIAGAAIGIIVLGNTWYPLFPGNVANATTYNFPVCYKPLKGGFSEIIVSP</sequence>
<feature type="transmembrane region" description="Helical" evidence="1">
    <location>
        <begin position="21"/>
        <end position="40"/>
    </location>
</feature>
<reference evidence="2" key="1">
    <citation type="journal article" date="2014" name="Front. Microbiol.">
        <title>High frequency of phylogenetically diverse reductive dehalogenase-homologous genes in deep subseafloor sedimentary metagenomes.</title>
        <authorList>
            <person name="Kawai M."/>
            <person name="Futagami T."/>
            <person name="Toyoda A."/>
            <person name="Takaki Y."/>
            <person name="Nishi S."/>
            <person name="Hori S."/>
            <person name="Arai W."/>
            <person name="Tsubouchi T."/>
            <person name="Morono Y."/>
            <person name="Uchiyama I."/>
            <person name="Ito T."/>
            <person name="Fujiyama A."/>
            <person name="Inagaki F."/>
            <person name="Takami H."/>
        </authorList>
    </citation>
    <scope>NUCLEOTIDE SEQUENCE</scope>
    <source>
        <strain evidence="2">Expedition CK06-06</strain>
    </source>
</reference>
<proteinExistence type="predicted"/>
<keyword evidence="1" id="KW-0472">Membrane</keyword>
<keyword evidence="1" id="KW-0812">Transmembrane</keyword>
<dbReference type="AlphaFoldDB" id="X1SPI5"/>
<gene>
    <name evidence="2" type="ORF">S12H4_16279</name>
</gene>
<accession>X1SPI5</accession>
<evidence type="ECO:0000256" key="1">
    <source>
        <dbReference type="SAM" id="Phobius"/>
    </source>
</evidence>
<keyword evidence="1" id="KW-1133">Transmembrane helix</keyword>
<comment type="caution">
    <text evidence="2">The sequence shown here is derived from an EMBL/GenBank/DDBJ whole genome shotgun (WGS) entry which is preliminary data.</text>
</comment>
<name>X1SPI5_9ZZZZ</name>
<organism evidence="2">
    <name type="scientific">marine sediment metagenome</name>
    <dbReference type="NCBI Taxonomy" id="412755"/>
    <lineage>
        <taxon>unclassified sequences</taxon>
        <taxon>metagenomes</taxon>
        <taxon>ecological metagenomes</taxon>
    </lineage>
</organism>
<evidence type="ECO:0000313" key="2">
    <source>
        <dbReference type="EMBL" id="GAI77275.1"/>
    </source>
</evidence>